<protein>
    <submittedName>
        <fullName evidence="1">Uncharacterized protein</fullName>
    </submittedName>
</protein>
<dbReference type="Proteomes" id="UP000010074">
    <property type="component" value="Chromosome"/>
</dbReference>
<accession>K7YMU6</accession>
<organism evidence="1 2">
    <name type="scientific">Bdellovibrio bacteriovorus str. Tiberius</name>
    <dbReference type="NCBI Taxonomy" id="1069642"/>
    <lineage>
        <taxon>Bacteria</taxon>
        <taxon>Pseudomonadati</taxon>
        <taxon>Bdellovibrionota</taxon>
        <taxon>Bdellovibrionia</taxon>
        <taxon>Bdellovibrionales</taxon>
        <taxon>Pseudobdellovibrionaceae</taxon>
        <taxon>Bdellovibrio</taxon>
    </lineage>
</organism>
<dbReference type="KEGG" id="bbat:Bdt_1448"/>
<reference evidence="1 2" key="1">
    <citation type="journal article" date="2012" name="BMC Genomics">
        <title>Genome analysis of a simultaneously predatory and prey-independent, novel Bdellovibrio bacteriovorus from the River Tiber, supports in silico predictions of both ancient and recent lateral gene transfer from diverse bacteria.</title>
        <authorList>
            <person name="Hobley L."/>
            <person name="Lerner T.R."/>
            <person name="Williams L.E."/>
            <person name="Lambert C."/>
            <person name="Till R."/>
            <person name="Milner D.S."/>
            <person name="Basford S.M."/>
            <person name="Capeness M.J."/>
            <person name="Fenton A.K."/>
            <person name="Atterbury R.J."/>
            <person name="Harris M.A."/>
            <person name="Sockett R.E."/>
        </authorList>
    </citation>
    <scope>NUCLEOTIDE SEQUENCE [LARGE SCALE GENOMIC DNA]</scope>
    <source>
        <strain evidence="1 2">Tiberius</strain>
    </source>
</reference>
<dbReference type="EMBL" id="CP002930">
    <property type="protein sequence ID" value="AFY01146.1"/>
    <property type="molecule type" value="Genomic_DNA"/>
</dbReference>
<proteinExistence type="predicted"/>
<evidence type="ECO:0000313" key="1">
    <source>
        <dbReference type="EMBL" id="AFY01146.1"/>
    </source>
</evidence>
<dbReference type="HOGENOM" id="CLU_2582603_0_0_7"/>
<dbReference type="AlphaFoldDB" id="K7YMU6"/>
<name>K7YMU6_BDEBC</name>
<gene>
    <name evidence="1" type="ORF">Bdt_1448</name>
</gene>
<evidence type="ECO:0000313" key="2">
    <source>
        <dbReference type="Proteomes" id="UP000010074"/>
    </source>
</evidence>
<sequence length="80" mass="9115">MGSDSWILTNESVDQMTDNVTVSKFLFKKKTVKKEDILDIQRVVIDGKDIPQILFPNILYPLKEGLKSKGLMDMKKSKGK</sequence>
<dbReference type="PATRIC" id="fig|1069642.3.peg.1431"/>